<proteinExistence type="predicted"/>
<gene>
    <name evidence="1" type="ORF">EDC56_3255</name>
</gene>
<evidence type="ECO:0000313" key="1">
    <source>
        <dbReference type="EMBL" id="ROR99015.1"/>
    </source>
</evidence>
<protein>
    <submittedName>
        <fullName evidence="1">Uncharacterized protein</fullName>
    </submittedName>
</protein>
<accession>A0A3N2DGV2</accession>
<dbReference type="EMBL" id="RKHR01000006">
    <property type="protein sequence ID" value="ROR99015.1"/>
    <property type="molecule type" value="Genomic_DNA"/>
</dbReference>
<name>A0A3N2DGV2_9GAMM</name>
<sequence>MDYGLTLDLESLHMRAAPASRTMPAKQWPQAE</sequence>
<dbReference type="AlphaFoldDB" id="A0A3N2DGV2"/>
<evidence type="ECO:0000313" key="2">
    <source>
        <dbReference type="Proteomes" id="UP000275394"/>
    </source>
</evidence>
<keyword evidence="2" id="KW-1185">Reference proteome</keyword>
<comment type="caution">
    <text evidence="1">The sequence shown here is derived from an EMBL/GenBank/DDBJ whole genome shotgun (WGS) entry which is preliminary data.</text>
</comment>
<reference evidence="1 2" key="1">
    <citation type="submission" date="2018-11" db="EMBL/GenBank/DDBJ databases">
        <title>Genomic Encyclopedia of Type Strains, Phase IV (KMG-IV): sequencing the most valuable type-strain genomes for metagenomic binning, comparative biology and taxonomic classification.</title>
        <authorList>
            <person name="Goeker M."/>
        </authorList>
    </citation>
    <scope>NUCLEOTIDE SEQUENCE [LARGE SCALE GENOMIC DNA]</scope>
    <source>
        <strain evidence="1 2">DSM 100316</strain>
    </source>
</reference>
<organism evidence="1 2">
    <name type="scientific">Sinobacterium caligoides</name>
    <dbReference type="NCBI Taxonomy" id="933926"/>
    <lineage>
        <taxon>Bacteria</taxon>
        <taxon>Pseudomonadati</taxon>
        <taxon>Pseudomonadota</taxon>
        <taxon>Gammaproteobacteria</taxon>
        <taxon>Cellvibrionales</taxon>
        <taxon>Spongiibacteraceae</taxon>
        <taxon>Sinobacterium</taxon>
    </lineage>
</organism>
<dbReference type="Proteomes" id="UP000275394">
    <property type="component" value="Unassembled WGS sequence"/>
</dbReference>